<keyword evidence="1" id="KW-0472">Membrane</keyword>
<keyword evidence="1" id="KW-1133">Transmembrane helix</keyword>
<organism evidence="2 3">
    <name type="scientific">Candidula unifasciata</name>
    <dbReference type="NCBI Taxonomy" id="100452"/>
    <lineage>
        <taxon>Eukaryota</taxon>
        <taxon>Metazoa</taxon>
        <taxon>Spiralia</taxon>
        <taxon>Lophotrochozoa</taxon>
        <taxon>Mollusca</taxon>
        <taxon>Gastropoda</taxon>
        <taxon>Heterobranchia</taxon>
        <taxon>Euthyneura</taxon>
        <taxon>Panpulmonata</taxon>
        <taxon>Eupulmonata</taxon>
        <taxon>Stylommatophora</taxon>
        <taxon>Helicina</taxon>
        <taxon>Helicoidea</taxon>
        <taxon>Geomitridae</taxon>
        <taxon>Candidula</taxon>
    </lineage>
</organism>
<comment type="caution">
    <text evidence="2">The sequence shown here is derived from an EMBL/GenBank/DDBJ whole genome shotgun (WGS) entry which is preliminary data.</text>
</comment>
<sequence>MTAIFDSLRNRNFSHDHLRIIKSVDKYDHIFSDWLRIIFQWIFYSVLCQLVDIFGIISNIINIICFVKQGFHDTVNISLL</sequence>
<keyword evidence="1" id="KW-0812">Transmembrane</keyword>
<feature type="non-terminal residue" evidence="2">
    <location>
        <position position="80"/>
    </location>
</feature>
<dbReference type="EMBL" id="CAJHNH020003127">
    <property type="protein sequence ID" value="CAG5128595.1"/>
    <property type="molecule type" value="Genomic_DNA"/>
</dbReference>
<keyword evidence="3" id="KW-1185">Reference proteome</keyword>
<gene>
    <name evidence="2" type="ORF">CUNI_LOCUS14153</name>
</gene>
<evidence type="ECO:0000313" key="2">
    <source>
        <dbReference type="EMBL" id="CAG5128595.1"/>
    </source>
</evidence>
<proteinExistence type="predicted"/>
<protein>
    <submittedName>
        <fullName evidence="2">Uncharacterized protein</fullName>
    </submittedName>
</protein>
<accession>A0A8S3ZLG8</accession>
<evidence type="ECO:0000256" key="1">
    <source>
        <dbReference type="SAM" id="Phobius"/>
    </source>
</evidence>
<evidence type="ECO:0000313" key="3">
    <source>
        <dbReference type="Proteomes" id="UP000678393"/>
    </source>
</evidence>
<reference evidence="2" key="1">
    <citation type="submission" date="2021-04" db="EMBL/GenBank/DDBJ databases">
        <authorList>
            <consortium name="Molecular Ecology Group"/>
        </authorList>
    </citation>
    <scope>NUCLEOTIDE SEQUENCE</scope>
</reference>
<name>A0A8S3ZLG8_9EUPU</name>
<dbReference type="Proteomes" id="UP000678393">
    <property type="component" value="Unassembled WGS sequence"/>
</dbReference>
<dbReference type="AlphaFoldDB" id="A0A8S3ZLG8"/>
<feature type="transmembrane region" description="Helical" evidence="1">
    <location>
        <begin position="41"/>
        <end position="67"/>
    </location>
</feature>